<keyword evidence="1" id="KW-0812">Transmembrane</keyword>
<proteinExistence type="predicted"/>
<evidence type="ECO:0000256" key="1">
    <source>
        <dbReference type="SAM" id="Phobius"/>
    </source>
</evidence>
<evidence type="ECO:0000313" key="2">
    <source>
        <dbReference type="EMBL" id="OGC43766.1"/>
    </source>
</evidence>
<sequence length="175" mass="20392">MNLISVLIISFFFLSIFGTLLHFTHGWLKNGILLHIFSAVNESTWEHMKLLVAPTLLVMVFQYIVLNSEYTNLINGILVLYVIEIVSIPLMYEPLRLILKKIPLIFTILIFYIAIVLGLLFEYIILKNNISLFNEFISLILILIITLKFSIFTYYLPKHFLFKDPVTGRYGDKKD</sequence>
<keyword evidence="1" id="KW-1133">Transmembrane helix</keyword>
<reference evidence="2 3" key="1">
    <citation type="journal article" date="2016" name="Nat. Commun.">
        <title>Thousands of microbial genomes shed light on interconnected biogeochemical processes in an aquifer system.</title>
        <authorList>
            <person name="Anantharaman K."/>
            <person name="Brown C.T."/>
            <person name="Hug L.A."/>
            <person name="Sharon I."/>
            <person name="Castelle C.J."/>
            <person name="Probst A.J."/>
            <person name="Thomas B.C."/>
            <person name="Singh A."/>
            <person name="Wilkins M.J."/>
            <person name="Karaoz U."/>
            <person name="Brodie E.L."/>
            <person name="Williams K.H."/>
            <person name="Hubbard S.S."/>
            <person name="Banfield J.F."/>
        </authorList>
    </citation>
    <scope>NUCLEOTIDE SEQUENCE [LARGE SCALE GENOMIC DNA]</scope>
</reference>
<dbReference type="InterPro" id="IPR045407">
    <property type="entry name" value="DUF6512"/>
</dbReference>
<dbReference type="AlphaFoldDB" id="A0A1F4UFR4"/>
<feature type="transmembrane region" description="Helical" evidence="1">
    <location>
        <begin position="48"/>
        <end position="66"/>
    </location>
</feature>
<feature type="transmembrane region" description="Helical" evidence="1">
    <location>
        <begin position="6"/>
        <end position="28"/>
    </location>
</feature>
<dbReference type="Proteomes" id="UP000177434">
    <property type="component" value="Unassembled WGS sequence"/>
</dbReference>
<accession>A0A1F4UFR4</accession>
<dbReference type="EMBL" id="MEUN01000109">
    <property type="protein sequence ID" value="OGC43766.1"/>
    <property type="molecule type" value="Genomic_DNA"/>
</dbReference>
<comment type="caution">
    <text evidence="2">The sequence shown here is derived from an EMBL/GenBank/DDBJ whole genome shotgun (WGS) entry which is preliminary data.</text>
</comment>
<gene>
    <name evidence="2" type="ORF">A2400_02695</name>
</gene>
<feature type="transmembrane region" description="Helical" evidence="1">
    <location>
        <begin position="104"/>
        <end position="124"/>
    </location>
</feature>
<evidence type="ECO:0000313" key="3">
    <source>
        <dbReference type="Proteomes" id="UP000177434"/>
    </source>
</evidence>
<keyword evidence="1" id="KW-0472">Membrane</keyword>
<feature type="transmembrane region" description="Helical" evidence="1">
    <location>
        <begin position="136"/>
        <end position="156"/>
    </location>
</feature>
<name>A0A1F4UFR4_9BACT</name>
<feature type="transmembrane region" description="Helical" evidence="1">
    <location>
        <begin position="72"/>
        <end position="92"/>
    </location>
</feature>
<dbReference type="Pfam" id="PF20122">
    <property type="entry name" value="DUF6512"/>
    <property type="match status" value="1"/>
</dbReference>
<protein>
    <submittedName>
        <fullName evidence="2">Uncharacterized protein</fullName>
    </submittedName>
</protein>
<organism evidence="2 3">
    <name type="scientific">candidate division WS6 bacterium RIFOXYB1_FULL_33_14</name>
    <dbReference type="NCBI Taxonomy" id="1817896"/>
    <lineage>
        <taxon>Bacteria</taxon>
        <taxon>Candidatus Dojkabacteria</taxon>
    </lineage>
</organism>